<dbReference type="SUPFAM" id="SSF51338">
    <property type="entry name" value="Composite domain of metallo-dependent hydrolases"/>
    <property type="match status" value="1"/>
</dbReference>
<dbReference type="Pfam" id="PF01979">
    <property type="entry name" value="Amidohydro_1"/>
    <property type="match status" value="1"/>
</dbReference>
<evidence type="ECO:0000256" key="2">
    <source>
        <dbReference type="ARBA" id="ARBA00022723"/>
    </source>
</evidence>
<accession>A0A7G2C2C3</accession>
<keyword evidence="4" id="KW-0862">Zinc</keyword>
<dbReference type="GO" id="GO:0006147">
    <property type="term" value="P:guanine catabolic process"/>
    <property type="evidence" value="ECO:0007669"/>
    <property type="project" value="UniProtKB-UniPathway"/>
</dbReference>
<feature type="domain" description="Amidohydrolase-related" evidence="5">
    <location>
        <begin position="15"/>
        <end position="286"/>
    </location>
</feature>
<dbReference type="VEuPathDB" id="TriTrypDB:ADEAN_000079200"/>
<dbReference type="InterPro" id="IPR006680">
    <property type="entry name" value="Amidohydro-rel"/>
</dbReference>
<evidence type="ECO:0000256" key="4">
    <source>
        <dbReference type="ARBA" id="ARBA00022833"/>
    </source>
</evidence>
<dbReference type="Gene3D" id="2.30.40.10">
    <property type="entry name" value="Urease, subunit C, domain 1"/>
    <property type="match status" value="1"/>
</dbReference>
<dbReference type="InterPro" id="IPR032466">
    <property type="entry name" value="Metal_Hydrolase"/>
</dbReference>
<dbReference type="PANTHER" id="PTHR11271:SF6">
    <property type="entry name" value="GUANINE DEAMINASE"/>
    <property type="match status" value="1"/>
</dbReference>
<dbReference type="Proteomes" id="UP000515908">
    <property type="component" value="Chromosome 01"/>
</dbReference>
<dbReference type="Gene3D" id="3.20.20.140">
    <property type="entry name" value="Metal-dependent hydrolases"/>
    <property type="match status" value="1"/>
</dbReference>
<dbReference type="PANTHER" id="PTHR11271">
    <property type="entry name" value="GUANINE DEAMINASE"/>
    <property type="match status" value="1"/>
</dbReference>
<evidence type="ECO:0000313" key="6">
    <source>
        <dbReference type="EMBL" id="CAD2213351.1"/>
    </source>
</evidence>
<proteinExistence type="predicted"/>
<protein>
    <submittedName>
        <fullName evidence="6">Amidohydrolase family, putative</fullName>
    </submittedName>
</protein>
<evidence type="ECO:0000313" key="7">
    <source>
        <dbReference type="Proteomes" id="UP000515908"/>
    </source>
</evidence>
<gene>
    <name evidence="6" type="ORF">ADEAN_000079200</name>
</gene>
<dbReference type="EMBL" id="LR877145">
    <property type="protein sequence ID" value="CAD2213351.1"/>
    <property type="molecule type" value="Genomic_DNA"/>
</dbReference>
<keyword evidence="3 6" id="KW-0378">Hydrolase</keyword>
<dbReference type="SUPFAM" id="SSF51556">
    <property type="entry name" value="Metallo-dependent hydrolases"/>
    <property type="match status" value="1"/>
</dbReference>
<dbReference type="OrthoDB" id="194468at2759"/>
<evidence type="ECO:0000259" key="5">
    <source>
        <dbReference type="Pfam" id="PF01979"/>
    </source>
</evidence>
<dbReference type="InterPro" id="IPR011059">
    <property type="entry name" value="Metal-dep_hydrolase_composite"/>
</dbReference>
<reference evidence="6 7" key="1">
    <citation type="submission" date="2020-08" db="EMBL/GenBank/DDBJ databases">
        <authorList>
            <person name="Newling K."/>
            <person name="Davey J."/>
            <person name="Forrester S."/>
        </authorList>
    </citation>
    <scope>NUCLEOTIDE SEQUENCE [LARGE SCALE GENOMIC DNA]</scope>
    <source>
        <strain evidence="7">Crithidia deanei Carvalho (ATCC PRA-265)</strain>
    </source>
</reference>
<name>A0A7G2C2C3_9TRYP</name>
<keyword evidence="7" id="KW-1185">Reference proteome</keyword>
<keyword evidence="2" id="KW-0479">Metal-binding</keyword>
<dbReference type="GO" id="GO:0008892">
    <property type="term" value="F:guanine deaminase activity"/>
    <property type="evidence" value="ECO:0007669"/>
    <property type="project" value="TreeGrafter"/>
</dbReference>
<dbReference type="InterPro" id="IPR051607">
    <property type="entry name" value="Metallo-dep_hydrolases"/>
</dbReference>
<dbReference type="UniPathway" id="UPA00603">
    <property type="reaction ID" value="UER00660"/>
</dbReference>
<evidence type="ECO:0000256" key="3">
    <source>
        <dbReference type="ARBA" id="ARBA00022801"/>
    </source>
</evidence>
<dbReference type="AlphaFoldDB" id="A0A7G2C2C3"/>
<sequence>MDLPDQCPEYYRDPSPAESIARSEEFIQKVRQLPHNEAQLVLPAVIPRFIPSCSHEALEGLGKLVSKYDCHVQTHCSESDWEHHHVINRYHKHDAFALDDFGLLTRRTVLAHGNYISTEDFHLIKERGSAVAHCPLSNVYFSDAVFPLRKALDMGVRVGMGTDISGGPSPSLFEVCRHAISSSRMMEDGTDPNLSKEERSAQKNVRSNPIEAFYVTTCMGGEALNLKVGRLAAGYHFDAIVVDTTRPNTGLCVFEEIDSLEDVFQKIIYNVSGTHIRETFVNGKSVYTNPS</sequence>
<organism evidence="6 7">
    <name type="scientific">Angomonas deanei</name>
    <dbReference type="NCBI Taxonomy" id="59799"/>
    <lineage>
        <taxon>Eukaryota</taxon>
        <taxon>Discoba</taxon>
        <taxon>Euglenozoa</taxon>
        <taxon>Kinetoplastea</taxon>
        <taxon>Metakinetoplastina</taxon>
        <taxon>Trypanosomatida</taxon>
        <taxon>Trypanosomatidae</taxon>
        <taxon>Strigomonadinae</taxon>
        <taxon>Angomonas</taxon>
    </lineage>
</organism>
<dbReference type="GO" id="GO:0008270">
    <property type="term" value="F:zinc ion binding"/>
    <property type="evidence" value="ECO:0007669"/>
    <property type="project" value="TreeGrafter"/>
</dbReference>
<dbReference type="GO" id="GO:0005829">
    <property type="term" value="C:cytosol"/>
    <property type="evidence" value="ECO:0007669"/>
    <property type="project" value="TreeGrafter"/>
</dbReference>
<comment type="cofactor">
    <cofactor evidence="1">
        <name>Zn(2+)</name>
        <dbReference type="ChEBI" id="CHEBI:29105"/>
    </cofactor>
</comment>
<evidence type="ECO:0000256" key="1">
    <source>
        <dbReference type="ARBA" id="ARBA00001947"/>
    </source>
</evidence>